<dbReference type="Proteomes" id="UP001330016">
    <property type="component" value="Unassembled WGS sequence"/>
</dbReference>
<organism evidence="4 5">
    <name type="scientific">Schleiferilactobacillus harbinensis</name>
    <dbReference type="NCBI Taxonomy" id="304207"/>
    <lineage>
        <taxon>Bacteria</taxon>
        <taxon>Bacillati</taxon>
        <taxon>Bacillota</taxon>
        <taxon>Bacilli</taxon>
        <taxon>Lactobacillales</taxon>
        <taxon>Lactobacillaceae</taxon>
        <taxon>Schleiferilactobacillus</taxon>
    </lineage>
</organism>
<feature type="region of interest" description="Disordered" evidence="1">
    <location>
        <begin position="558"/>
        <end position="791"/>
    </location>
</feature>
<comment type="caution">
    <text evidence="4">The sequence shown here is derived from an EMBL/GenBank/DDBJ whole genome shotgun (WGS) entry which is preliminary data.</text>
</comment>
<evidence type="ECO:0000313" key="4">
    <source>
        <dbReference type="EMBL" id="MEE6716462.1"/>
    </source>
</evidence>
<feature type="compositionally biased region" description="Polar residues" evidence="1">
    <location>
        <begin position="773"/>
        <end position="791"/>
    </location>
</feature>
<protein>
    <recommendedName>
        <fullName evidence="3">DUF8208 domain-containing protein</fullName>
    </recommendedName>
</protein>
<keyword evidence="5" id="KW-1185">Reference proteome</keyword>
<feature type="region of interest" description="Disordered" evidence="1">
    <location>
        <begin position="446"/>
        <end position="477"/>
    </location>
</feature>
<dbReference type="RefSeq" id="WP_331244122.1">
    <property type="nucleotide sequence ID" value="NZ_JAQSGJ010000035.1"/>
</dbReference>
<dbReference type="InterPro" id="IPR058521">
    <property type="entry name" value="DUF8208"/>
</dbReference>
<feature type="compositionally biased region" description="Polar residues" evidence="1">
    <location>
        <begin position="736"/>
        <end position="755"/>
    </location>
</feature>
<feature type="transmembrane region" description="Helical" evidence="2">
    <location>
        <begin position="124"/>
        <end position="144"/>
    </location>
</feature>
<dbReference type="NCBIfam" id="NF045890">
    <property type="entry name" value="conj_pls20_p028"/>
    <property type="match status" value="1"/>
</dbReference>
<evidence type="ECO:0000256" key="1">
    <source>
        <dbReference type="SAM" id="MobiDB-lite"/>
    </source>
</evidence>
<dbReference type="Pfam" id="PF26635">
    <property type="entry name" value="DUF8208"/>
    <property type="match status" value="1"/>
</dbReference>
<feature type="transmembrane region" description="Helical" evidence="2">
    <location>
        <begin position="349"/>
        <end position="366"/>
    </location>
</feature>
<feature type="transmembrane region" description="Helical" evidence="2">
    <location>
        <begin position="378"/>
        <end position="395"/>
    </location>
</feature>
<accession>A0ABU7T1J2</accession>
<evidence type="ECO:0000259" key="3">
    <source>
        <dbReference type="Pfam" id="PF26635"/>
    </source>
</evidence>
<keyword evidence="2" id="KW-0812">Transmembrane</keyword>
<dbReference type="EMBL" id="JAQSGK010000035">
    <property type="protein sequence ID" value="MEE6716462.1"/>
    <property type="molecule type" value="Genomic_DNA"/>
</dbReference>
<reference evidence="4 5" key="1">
    <citation type="submission" date="2023-02" db="EMBL/GenBank/DDBJ databases">
        <title>The predominant lactic acid bacteria and yeasts involved in the spontaneous fermentation of millet during the production of the traditional porridge Hausa koko in Ghana.</title>
        <authorList>
            <person name="Atter A."/>
            <person name="Diaz M."/>
        </authorList>
    </citation>
    <scope>NUCLEOTIDE SEQUENCE [LARGE SCALE GENOMIC DNA]</scope>
    <source>
        <strain evidence="4 5">FI11640</strain>
    </source>
</reference>
<keyword evidence="2" id="KW-0472">Membrane</keyword>
<dbReference type="InterPro" id="IPR058066">
    <property type="entry name" value="pXO2-14_N"/>
</dbReference>
<feature type="transmembrane region" description="Helical" evidence="2">
    <location>
        <begin position="91"/>
        <end position="112"/>
    </location>
</feature>
<name>A0ABU7T1J2_9LACO</name>
<sequence length="832" mass="86099">MTWLLRFSPMLGIFDWLFGGDDAAKAKTAYEFLAQNQDVLSYRDFFGYIWDHIVWWVIKGLYGLAEMARGLVNDVFGIGNLLKDSGLGSMYTSLIEGVGMILLVISLVWIGIRMATSNRAPQISTVAIQTVVSVLLLIFGGTLINSLAQVSQNAFQDVAGTTVEDSLPLDIISRNTLDLFKIASTKDGFKVADRSDWSKLNSFNKIGKPTAGKVSYHDLFLQTDMAFTLNPDDIDKISEHAKDDKTGDQLANLKYMIGTDEDGNQTAIPVPTDDGVPFFDVYKPGYARFTARLGTIAMSLIGIAIAYAFAAFTIAGAFVDLLFQRLYGVLVVATDLDSGQRTKQVVSDIFNSLLLIWFTGIEIRVFELILTAMGGLKLTGPVQIILILVSTFALFKGSQAASRYFGIDTGLKRGAGSLLAAVGAVGMAKRISGNAVSGLGSIRGNKTDDAATATEGTGDKEEGSRMPDGSTLPKPTVMDRARGAAGKIGGALGYAEGAGVGGMAQDAGQKVVDKAVGAKDAVVDKAKSAVAAVGSVGSSFSQAQAASRSDAFERHGVQTPDVAAPTPSNPTDVETKPGSDDTALSSQPSRLAEERPKTTMQPPVAPQNGTQPSPDKPATPTTGDGATPSADQAPAPSGDNPQPTAPAEGQGTAPAAPAAPATPSTGTGETPSAAKPDTQPAAATDPTAPQTAPTAATPAATDAPLGDMSGTTGSSSNTQTAATSETQHVTAEKQRTVSVEENAKTTVQKTGSNEAPVNLGDVGGNGGPVSVTGAPSDTTSTKTVDGGTHTRSVSINQKPQVTTVQKGALNTHSVNIDVNTTAGDTKGGDDNG</sequence>
<evidence type="ECO:0000313" key="5">
    <source>
        <dbReference type="Proteomes" id="UP001330016"/>
    </source>
</evidence>
<gene>
    <name evidence="4" type="ORF">PS435_11385</name>
</gene>
<feature type="compositionally biased region" description="Low complexity" evidence="1">
    <location>
        <begin position="618"/>
        <end position="628"/>
    </location>
</feature>
<proteinExistence type="predicted"/>
<feature type="domain" description="DUF8208" evidence="3">
    <location>
        <begin position="42"/>
        <end position="421"/>
    </location>
</feature>
<feature type="transmembrane region" description="Helical" evidence="2">
    <location>
        <begin position="293"/>
        <end position="319"/>
    </location>
</feature>
<evidence type="ECO:0000256" key="2">
    <source>
        <dbReference type="SAM" id="Phobius"/>
    </source>
</evidence>
<keyword evidence="2" id="KW-1133">Transmembrane helix</keyword>
<feature type="compositionally biased region" description="Low complexity" evidence="1">
    <location>
        <begin position="645"/>
        <end position="727"/>
    </location>
</feature>